<evidence type="ECO:0000256" key="11">
    <source>
        <dbReference type="ARBA" id="ARBA00023136"/>
    </source>
</evidence>
<proteinExistence type="inferred from homology"/>
<dbReference type="GO" id="GO:0016758">
    <property type="term" value="F:hexosyltransferase activity"/>
    <property type="evidence" value="ECO:0007669"/>
    <property type="project" value="InterPro"/>
</dbReference>
<evidence type="ECO:0000256" key="12">
    <source>
        <dbReference type="ARBA" id="ARBA00023211"/>
    </source>
</evidence>
<dbReference type="EMBL" id="JAATIP010000049">
    <property type="protein sequence ID" value="KAF4384228.1"/>
    <property type="molecule type" value="Genomic_DNA"/>
</dbReference>
<keyword evidence="11" id="KW-0472">Membrane</keyword>
<dbReference type="AlphaFoldDB" id="A0A7J6GN92"/>
<name>A0A7J6GN92_CANSA</name>
<comment type="similarity">
    <text evidence="4 13">Belongs to the glycosyltransferase 31 family.</text>
</comment>
<keyword evidence="7" id="KW-0812">Transmembrane</keyword>
<evidence type="ECO:0000256" key="4">
    <source>
        <dbReference type="ARBA" id="ARBA00008661"/>
    </source>
</evidence>
<evidence type="ECO:0000313" key="15">
    <source>
        <dbReference type="Proteomes" id="UP000525078"/>
    </source>
</evidence>
<comment type="pathway">
    <text evidence="3">Protein modification; protein glycosylation.</text>
</comment>
<evidence type="ECO:0000256" key="7">
    <source>
        <dbReference type="ARBA" id="ARBA00022692"/>
    </source>
</evidence>
<evidence type="ECO:0000313" key="14">
    <source>
        <dbReference type="EMBL" id="KAF4384228.1"/>
    </source>
</evidence>
<sequence length="130" mass="15178">MKADDDVYIRLNPQAMSLEPLPRVDLYYSFVIPCNSQNPYSEYMSGMGYLISWDLVEWISTSNIPKLDLFGPEDKLVGKWLTNGNKAKNRISNKSAMYDYPSSNEKCSHELIPHTIVVHRLKRWDQWLHI</sequence>
<evidence type="ECO:0000256" key="1">
    <source>
        <dbReference type="ARBA" id="ARBA00001936"/>
    </source>
</evidence>
<dbReference type="EC" id="2.4.1.-" evidence="13"/>
<keyword evidence="6" id="KW-0808">Transferase</keyword>
<evidence type="ECO:0000256" key="13">
    <source>
        <dbReference type="RuleBase" id="RU363063"/>
    </source>
</evidence>
<accession>A0A7J6GN92</accession>
<gene>
    <name evidence="14" type="ORF">F8388_001466</name>
</gene>
<keyword evidence="9" id="KW-1133">Transmembrane helix</keyword>
<evidence type="ECO:0000256" key="9">
    <source>
        <dbReference type="ARBA" id="ARBA00022989"/>
    </source>
</evidence>
<dbReference type="UniPathway" id="UPA00378"/>
<protein>
    <recommendedName>
        <fullName evidence="13">Hexosyltransferase</fullName>
        <ecNumber evidence="13">2.4.1.-</ecNumber>
    </recommendedName>
</protein>
<dbReference type="InterPro" id="IPR002659">
    <property type="entry name" value="Glyco_trans_31"/>
</dbReference>
<evidence type="ECO:0000256" key="2">
    <source>
        <dbReference type="ARBA" id="ARBA00004323"/>
    </source>
</evidence>
<keyword evidence="5 13" id="KW-0328">Glycosyltransferase</keyword>
<comment type="caution">
    <text evidence="14">The sequence shown here is derived from an EMBL/GenBank/DDBJ whole genome shotgun (WGS) entry which is preliminary data.</text>
</comment>
<dbReference type="PANTHER" id="PTHR11214">
    <property type="entry name" value="BETA-1,3-N-ACETYLGLUCOSAMINYLTRANSFERASE"/>
    <property type="match status" value="1"/>
</dbReference>
<evidence type="ECO:0000256" key="8">
    <source>
        <dbReference type="ARBA" id="ARBA00022968"/>
    </source>
</evidence>
<comment type="cofactor">
    <cofactor evidence="1 13">
        <name>Mn(2+)</name>
        <dbReference type="ChEBI" id="CHEBI:29035"/>
    </cofactor>
</comment>
<evidence type="ECO:0000256" key="6">
    <source>
        <dbReference type="ARBA" id="ARBA00022679"/>
    </source>
</evidence>
<dbReference type="Proteomes" id="UP000525078">
    <property type="component" value="Unassembled WGS sequence"/>
</dbReference>
<evidence type="ECO:0000256" key="3">
    <source>
        <dbReference type="ARBA" id="ARBA00004922"/>
    </source>
</evidence>
<keyword evidence="10 13" id="KW-0333">Golgi apparatus</keyword>
<dbReference type="GO" id="GO:0000139">
    <property type="term" value="C:Golgi membrane"/>
    <property type="evidence" value="ECO:0007669"/>
    <property type="project" value="UniProtKB-SubCell"/>
</dbReference>
<organism evidence="14 15">
    <name type="scientific">Cannabis sativa</name>
    <name type="common">Hemp</name>
    <name type="synonym">Marijuana</name>
    <dbReference type="NCBI Taxonomy" id="3483"/>
    <lineage>
        <taxon>Eukaryota</taxon>
        <taxon>Viridiplantae</taxon>
        <taxon>Streptophyta</taxon>
        <taxon>Embryophyta</taxon>
        <taxon>Tracheophyta</taxon>
        <taxon>Spermatophyta</taxon>
        <taxon>Magnoliopsida</taxon>
        <taxon>eudicotyledons</taxon>
        <taxon>Gunneridae</taxon>
        <taxon>Pentapetalae</taxon>
        <taxon>rosids</taxon>
        <taxon>fabids</taxon>
        <taxon>Rosales</taxon>
        <taxon>Cannabaceae</taxon>
        <taxon>Cannabis</taxon>
    </lineage>
</organism>
<evidence type="ECO:0000256" key="10">
    <source>
        <dbReference type="ARBA" id="ARBA00023034"/>
    </source>
</evidence>
<dbReference type="PANTHER" id="PTHR11214:SF322">
    <property type="entry name" value="HEXOSYLTRANSFERASE"/>
    <property type="match status" value="1"/>
</dbReference>
<reference evidence="14 15" key="1">
    <citation type="journal article" date="2020" name="bioRxiv">
        <title>Sequence and annotation of 42 cannabis genomes reveals extensive copy number variation in cannabinoid synthesis and pathogen resistance genes.</title>
        <authorList>
            <person name="Mckernan K.J."/>
            <person name="Helbert Y."/>
            <person name="Kane L.T."/>
            <person name="Ebling H."/>
            <person name="Zhang L."/>
            <person name="Liu B."/>
            <person name="Eaton Z."/>
            <person name="Mclaughlin S."/>
            <person name="Kingan S."/>
            <person name="Baybayan P."/>
            <person name="Concepcion G."/>
            <person name="Jordan M."/>
            <person name="Riva A."/>
            <person name="Barbazuk W."/>
            <person name="Harkins T."/>
        </authorList>
    </citation>
    <scope>NUCLEOTIDE SEQUENCE [LARGE SCALE GENOMIC DNA]</scope>
    <source>
        <strain evidence="15">cv. Jamaican Lion 4</strain>
        <tissue evidence="14">Leaf</tissue>
    </source>
</reference>
<keyword evidence="12 13" id="KW-0464">Manganese</keyword>
<comment type="subcellular location">
    <subcellularLocation>
        <location evidence="2 13">Golgi apparatus membrane</location>
        <topology evidence="2 13">Single-pass type II membrane protein</topology>
    </subcellularLocation>
</comment>
<evidence type="ECO:0000256" key="5">
    <source>
        <dbReference type="ARBA" id="ARBA00022676"/>
    </source>
</evidence>
<keyword evidence="8" id="KW-0735">Signal-anchor</keyword>